<accession>A0A6J7E7R0</accession>
<proteinExistence type="predicted"/>
<dbReference type="GO" id="GO:0008168">
    <property type="term" value="F:methyltransferase activity"/>
    <property type="evidence" value="ECO:0007669"/>
    <property type="project" value="UniProtKB-KW"/>
</dbReference>
<dbReference type="AlphaFoldDB" id="A0A6J7E7R0"/>
<organism evidence="4">
    <name type="scientific">freshwater metagenome</name>
    <dbReference type="NCBI Taxonomy" id="449393"/>
    <lineage>
        <taxon>unclassified sequences</taxon>
        <taxon>metagenomes</taxon>
        <taxon>ecological metagenomes</taxon>
    </lineage>
</organism>
<dbReference type="NCBIfam" id="TIGR00095">
    <property type="entry name" value="16S rRNA (guanine(966)-N(2))-methyltransferase RsmD"/>
    <property type="match status" value="1"/>
</dbReference>
<dbReference type="InterPro" id="IPR002052">
    <property type="entry name" value="DNA_methylase_N6_adenine_CS"/>
</dbReference>
<keyword evidence="2" id="KW-0808">Transferase</keyword>
<dbReference type="GO" id="GO:0003676">
    <property type="term" value="F:nucleic acid binding"/>
    <property type="evidence" value="ECO:0007669"/>
    <property type="project" value="InterPro"/>
</dbReference>
<reference evidence="4" key="1">
    <citation type="submission" date="2020-05" db="EMBL/GenBank/DDBJ databases">
        <authorList>
            <person name="Chiriac C."/>
            <person name="Salcher M."/>
            <person name="Ghai R."/>
            <person name="Kavagutti S V."/>
        </authorList>
    </citation>
    <scope>NUCLEOTIDE SEQUENCE</scope>
</reference>
<protein>
    <submittedName>
        <fullName evidence="4">Unannotated protein</fullName>
    </submittedName>
</protein>
<dbReference type="SUPFAM" id="SSF53335">
    <property type="entry name" value="S-adenosyl-L-methionine-dependent methyltransferases"/>
    <property type="match status" value="1"/>
</dbReference>
<dbReference type="GO" id="GO:0031167">
    <property type="term" value="P:rRNA methylation"/>
    <property type="evidence" value="ECO:0007669"/>
    <property type="project" value="InterPro"/>
</dbReference>
<dbReference type="CDD" id="cd02440">
    <property type="entry name" value="AdoMet_MTases"/>
    <property type="match status" value="1"/>
</dbReference>
<gene>
    <name evidence="4" type="ORF">UFOPK3401_01157</name>
</gene>
<sequence length="199" mass="21458">MPRIIAGSAKGRRIGAPEGKSTRPTSDRAREALFSALNSQLKSWAGRSFLDLYAGSGAVGLEAASRGAAKVVLVESDAKALSCIRSNIDVLAIPNVEFFSATVDRYVQEKRQGFDVIFADPPFELPTPTLLKVLADLVTCGALSAGTVVVLERSTRDQPWIWPDGITSLRERHYGESTLWYGQALQAEPSQVADEQGGH</sequence>
<dbReference type="InterPro" id="IPR029063">
    <property type="entry name" value="SAM-dependent_MTases_sf"/>
</dbReference>
<name>A0A6J7E7R0_9ZZZZ</name>
<evidence type="ECO:0000256" key="2">
    <source>
        <dbReference type="ARBA" id="ARBA00022679"/>
    </source>
</evidence>
<dbReference type="Pfam" id="PF03602">
    <property type="entry name" value="Cons_hypoth95"/>
    <property type="match status" value="1"/>
</dbReference>
<feature type="region of interest" description="Disordered" evidence="3">
    <location>
        <begin position="1"/>
        <end position="26"/>
    </location>
</feature>
<dbReference type="PANTHER" id="PTHR43542">
    <property type="entry name" value="METHYLTRANSFERASE"/>
    <property type="match status" value="1"/>
</dbReference>
<evidence type="ECO:0000256" key="1">
    <source>
        <dbReference type="ARBA" id="ARBA00022603"/>
    </source>
</evidence>
<dbReference type="PIRSF" id="PIRSF004553">
    <property type="entry name" value="CHP00095"/>
    <property type="match status" value="1"/>
</dbReference>
<dbReference type="PANTHER" id="PTHR43542:SF1">
    <property type="entry name" value="METHYLTRANSFERASE"/>
    <property type="match status" value="1"/>
</dbReference>
<evidence type="ECO:0000256" key="3">
    <source>
        <dbReference type="SAM" id="MobiDB-lite"/>
    </source>
</evidence>
<dbReference type="PROSITE" id="PS00092">
    <property type="entry name" value="N6_MTASE"/>
    <property type="match status" value="1"/>
</dbReference>
<keyword evidence="1" id="KW-0489">Methyltransferase</keyword>
<dbReference type="EMBL" id="CAFBLM010000057">
    <property type="protein sequence ID" value="CAB4877335.1"/>
    <property type="molecule type" value="Genomic_DNA"/>
</dbReference>
<evidence type="ECO:0000313" key="4">
    <source>
        <dbReference type="EMBL" id="CAB4877335.1"/>
    </source>
</evidence>
<dbReference type="Gene3D" id="3.40.50.150">
    <property type="entry name" value="Vaccinia Virus protein VP39"/>
    <property type="match status" value="1"/>
</dbReference>
<dbReference type="InterPro" id="IPR004398">
    <property type="entry name" value="RNA_MeTrfase_RsmD"/>
</dbReference>